<dbReference type="InterPro" id="IPR039355">
    <property type="entry name" value="Transcription_factor_GATA"/>
</dbReference>
<feature type="compositionally biased region" description="Polar residues" evidence="10">
    <location>
        <begin position="99"/>
        <end position="114"/>
    </location>
</feature>
<dbReference type="PROSITE" id="PS00344">
    <property type="entry name" value="GATA_ZN_FINGER_1"/>
    <property type="match status" value="1"/>
</dbReference>
<dbReference type="GO" id="GO:0045944">
    <property type="term" value="P:positive regulation of transcription by RNA polymerase II"/>
    <property type="evidence" value="ECO:0007669"/>
    <property type="project" value="TreeGrafter"/>
</dbReference>
<evidence type="ECO:0000256" key="4">
    <source>
        <dbReference type="ARBA" id="ARBA00022833"/>
    </source>
</evidence>
<feature type="compositionally biased region" description="Polar residues" evidence="10">
    <location>
        <begin position="539"/>
        <end position="570"/>
    </location>
</feature>
<keyword evidence="4" id="KW-0862">Zinc</keyword>
<dbReference type="STRING" id="1051890.A0A3N4LXG3"/>
<dbReference type="Pfam" id="PF00320">
    <property type="entry name" value="GATA"/>
    <property type="match status" value="1"/>
</dbReference>
<dbReference type="Proteomes" id="UP000267821">
    <property type="component" value="Unassembled WGS sequence"/>
</dbReference>
<feature type="compositionally biased region" description="Polar residues" evidence="10">
    <location>
        <begin position="774"/>
        <end position="794"/>
    </location>
</feature>
<keyword evidence="7" id="KW-0804">Transcription</keyword>
<dbReference type="PANTHER" id="PTHR10071:SF281">
    <property type="entry name" value="BOX A-BINDING FACTOR-RELATED"/>
    <property type="match status" value="1"/>
</dbReference>
<dbReference type="SMART" id="SM00401">
    <property type="entry name" value="ZnF_GATA"/>
    <property type="match status" value="1"/>
</dbReference>
<evidence type="ECO:0000256" key="7">
    <source>
        <dbReference type="ARBA" id="ARBA00023163"/>
    </source>
</evidence>
<keyword evidence="2" id="KW-0479">Metal-binding</keyword>
<feature type="region of interest" description="Disordered" evidence="10">
    <location>
        <begin position="767"/>
        <end position="794"/>
    </location>
</feature>
<dbReference type="PRINTS" id="PR00619">
    <property type="entry name" value="GATAZNFINGER"/>
</dbReference>
<feature type="region of interest" description="Disordered" evidence="10">
    <location>
        <begin position="160"/>
        <end position="200"/>
    </location>
</feature>
<feature type="region of interest" description="Disordered" evidence="10">
    <location>
        <begin position="91"/>
        <end position="114"/>
    </location>
</feature>
<dbReference type="SUPFAM" id="SSF57716">
    <property type="entry name" value="Glucocorticoid receptor-like (DNA-binding domain)"/>
    <property type="match status" value="1"/>
</dbReference>
<evidence type="ECO:0000256" key="5">
    <source>
        <dbReference type="ARBA" id="ARBA00023015"/>
    </source>
</evidence>
<evidence type="ECO:0000256" key="6">
    <source>
        <dbReference type="ARBA" id="ARBA00023063"/>
    </source>
</evidence>
<keyword evidence="6" id="KW-0534">Nitrate assimilation</keyword>
<dbReference type="PANTHER" id="PTHR10071">
    <property type="entry name" value="TRANSCRIPTION FACTOR GATA FAMILY MEMBER"/>
    <property type="match status" value="1"/>
</dbReference>
<dbReference type="GO" id="GO:0000978">
    <property type="term" value="F:RNA polymerase II cis-regulatory region sequence-specific DNA binding"/>
    <property type="evidence" value="ECO:0007669"/>
    <property type="project" value="TreeGrafter"/>
</dbReference>
<keyword evidence="13" id="KW-1185">Reference proteome</keyword>
<feature type="compositionally biased region" description="Basic and acidic residues" evidence="10">
    <location>
        <begin position="17"/>
        <end position="29"/>
    </location>
</feature>
<feature type="compositionally biased region" description="Low complexity" evidence="10">
    <location>
        <begin position="692"/>
        <end position="702"/>
    </location>
</feature>
<gene>
    <name evidence="12" type="ORF">L211DRAFT_555976</name>
</gene>
<dbReference type="GO" id="GO:0008270">
    <property type="term" value="F:zinc ion binding"/>
    <property type="evidence" value="ECO:0007669"/>
    <property type="project" value="UniProtKB-KW"/>
</dbReference>
<dbReference type="PROSITE" id="PS50114">
    <property type="entry name" value="GATA_ZN_FINGER_2"/>
    <property type="match status" value="1"/>
</dbReference>
<dbReference type="Gene3D" id="3.30.50.10">
    <property type="entry name" value="Erythroid Transcription Factor GATA-1, subunit A"/>
    <property type="match status" value="1"/>
</dbReference>
<keyword evidence="3 9" id="KW-0863">Zinc-finger</keyword>
<dbReference type="FunFam" id="3.30.50.10:FF:000007">
    <property type="entry name" value="Nitrogen regulatory AreA, N-terminal"/>
    <property type="match status" value="1"/>
</dbReference>
<evidence type="ECO:0000256" key="1">
    <source>
        <dbReference type="ARBA" id="ARBA00004123"/>
    </source>
</evidence>
<proteinExistence type="predicted"/>
<evidence type="ECO:0000256" key="8">
    <source>
        <dbReference type="ARBA" id="ARBA00023242"/>
    </source>
</evidence>
<dbReference type="AlphaFoldDB" id="A0A3N4LXG3"/>
<feature type="compositionally biased region" description="Polar residues" evidence="10">
    <location>
        <begin position="704"/>
        <end position="714"/>
    </location>
</feature>
<feature type="region of interest" description="Disordered" evidence="10">
    <location>
        <begin position="525"/>
        <end position="570"/>
    </location>
</feature>
<keyword evidence="5" id="KW-0805">Transcription regulation</keyword>
<evidence type="ECO:0000256" key="3">
    <source>
        <dbReference type="ARBA" id="ARBA00022771"/>
    </source>
</evidence>
<dbReference type="GO" id="GO:0000981">
    <property type="term" value="F:DNA-binding transcription factor activity, RNA polymerase II-specific"/>
    <property type="evidence" value="ECO:0007669"/>
    <property type="project" value="TreeGrafter"/>
</dbReference>
<feature type="compositionally biased region" description="Polar residues" evidence="10">
    <location>
        <begin position="431"/>
        <end position="455"/>
    </location>
</feature>
<name>A0A3N4LXG3_9PEZI</name>
<evidence type="ECO:0000256" key="10">
    <source>
        <dbReference type="SAM" id="MobiDB-lite"/>
    </source>
</evidence>
<feature type="domain" description="GATA-type" evidence="11">
    <location>
        <begin position="563"/>
        <end position="616"/>
    </location>
</feature>
<evidence type="ECO:0000313" key="13">
    <source>
        <dbReference type="Proteomes" id="UP000267821"/>
    </source>
</evidence>
<feature type="region of interest" description="Disordered" evidence="10">
    <location>
        <begin position="610"/>
        <end position="753"/>
    </location>
</feature>
<feature type="compositionally biased region" description="Low complexity" evidence="10">
    <location>
        <begin position="652"/>
        <end position="664"/>
    </location>
</feature>
<accession>A0A3N4LXG3</accession>
<dbReference type="InterPro" id="IPR013088">
    <property type="entry name" value="Znf_NHR/GATA"/>
</dbReference>
<dbReference type="GO" id="GO:0005634">
    <property type="term" value="C:nucleus"/>
    <property type="evidence" value="ECO:0007669"/>
    <property type="project" value="UniProtKB-SubCell"/>
</dbReference>
<dbReference type="GO" id="GO:0000122">
    <property type="term" value="P:negative regulation of transcription by RNA polymerase II"/>
    <property type="evidence" value="ECO:0007669"/>
    <property type="project" value="TreeGrafter"/>
</dbReference>
<comment type="subcellular location">
    <subcellularLocation>
        <location evidence="1">Nucleus</location>
    </subcellularLocation>
</comment>
<evidence type="ECO:0000259" key="11">
    <source>
        <dbReference type="PROSITE" id="PS50114"/>
    </source>
</evidence>
<evidence type="ECO:0000313" key="12">
    <source>
        <dbReference type="EMBL" id="RPB27584.1"/>
    </source>
</evidence>
<evidence type="ECO:0000256" key="9">
    <source>
        <dbReference type="PROSITE-ProRule" id="PRU00094"/>
    </source>
</evidence>
<feature type="region of interest" description="Disordered" evidence="10">
    <location>
        <begin position="429"/>
        <end position="513"/>
    </location>
</feature>
<feature type="compositionally biased region" description="Polar residues" evidence="10">
    <location>
        <begin position="465"/>
        <end position="513"/>
    </location>
</feature>
<reference evidence="12 13" key="1">
    <citation type="journal article" date="2018" name="Nat. Ecol. Evol.">
        <title>Pezizomycetes genomes reveal the molecular basis of ectomycorrhizal truffle lifestyle.</title>
        <authorList>
            <person name="Murat C."/>
            <person name="Payen T."/>
            <person name="Noel B."/>
            <person name="Kuo A."/>
            <person name="Morin E."/>
            <person name="Chen J."/>
            <person name="Kohler A."/>
            <person name="Krizsan K."/>
            <person name="Balestrini R."/>
            <person name="Da Silva C."/>
            <person name="Montanini B."/>
            <person name="Hainaut M."/>
            <person name="Levati E."/>
            <person name="Barry K.W."/>
            <person name="Belfiori B."/>
            <person name="Cichocki N."/>
            <person name="Clum A."/>
            <person name="Dockter R.B."/>
            <person name="Fauchery L."/>
            <person name="Guy J."/>
            <person name="Iotti M."/>
            <person name="Le Tacon F."/>
            <person name="Lindquist E.A."/>
            <person name="Lipzen A."/>
            <person name="Malagnac F."/>
            <person name="Mello A."/>
            <person name="Molinier V."/>
            <person name="Miyauchi S."/>
            <person name="Poulain J."/>
            <person name="Riccioni C."/>
            <person name="Rubini A."/>
            <person name="Sitrit Y."/>
            <person name="Splivallo R."/>
            <person name="Traeger S."/>
            <person name="Wang M."/>
            <person name="Zifcakova L."/>
            <person name="Wipf D."/>
            <person name="Zambonelli A."/>
            <person name="Paolocci F."/>
            <person name="Nowrousian M."/>
            <person name="Ottonello S."/>
            <person name="Baldrian P."/>
            <person name="Spatafora J.W."/>
            <person name="Henrissat B."/>
            <person name="Nagy L.G."/>
            <person name="Aury J.M."/>
            <person name="Wincker P."/>
            <person name="Grigoriev I.V."/>
            <person name="Bonfante P."/>
            <person name="Martin F.M."/>
        </authorList>
    </citation>
    <scope>NUCLEOTIDE SEQUENCE [LARGE SCALE GENOMIC DNA]</scope>
    <source>
        <strain evidence="12 13">ATCC MYA-4762</strain>
    </source>
</reference>
<dbReference type="InParanoid" id="A0A3N4LXG3"/>
<sequence length="807" mass="86151">MENLTWRMMAMALKREHNARTNTASRRDSSPSIFTATGGPAPSNAPRTMRIGGISAAAARLATERNTSTNHTSDTDAMFLDDMSFSSSMVGSPSGLSSAISHSPNSEHLPTSSHAVASAIPIKTSREHELVMNPLHSAPIAQDPYYGDFNYVQRRVRKSSMDLEARRQSQQSKKRPADFSPHVPPVASITIPNDPDPDSEIADYTLEQPHEHIGLISTHNHQHIGYNDQMNMEIDYLGSAGPLQTSFHFSPIASPMVSTGPFSMFNTPMASSVASQDFYSPPGSLNPSIASTPHPVPENTGDQSFFESEIRNQSRSMIGYGSRSRSSANLAGSHHSQHFVFGQNDPLFSQTSSTTHSGFPSPGFSYQHVNPNAVIRGDTGARYDGIFTFGVESDVEDEDQDGDSSMSLQPDFSPIEETAFSIHSQFPEWNRNANAGPSDGPSSQRFPVANTSSRFPQGVRKTVTIGGTETAPPQNWGIDTQHNRSHSISAPVTELRPSTSNSRKSKMARTSSTPNAQLLAQQALNNRAQSSPNSPPESGFSSTDPSRPATPDSQKPSVTSGNNSSPPTCTNCHTQTTPLWRRNPEGHPLCNACGLFLKLHGVVRPRSLKTDVIKKRNRGSGNSMPVGSAATRAAKKGTRKNSLQQTPVPTPGSSKASSAVGSESPPAGMINGGSVSNASGLTAGPSGGKGSGIPIAAAPPKSTLGPSSVAQRQLSAHPKRQRRLSKSQGQPYITPQHDPEVGGGTDAMLDDPGPGNGYASMITRSRRRDAPMVTTPSPSLITQHSQVAPTNTPTAGTQEWEWLTMSL</sequence>
<keyword evidence="8" id="KW-0539">Nucleus</keyword>
<dbReference type="InterPro" id="IPR000679">
    <property type="entry name" value="Znf_GATA"/>
</dbReference>
<dbReference type="EMBL" id="ML121531">
    <property type="protein sequence ID" value="RPB27584.1"/>
    <property type="molecule type" value="Genomic_DNA"/>
</dbReference>
<evidence type="ECO:0000256" key="2">
    <source>
        <dbReference type="ARBA" id="ARBA00022723"/>
    </source>
</evidence>
<protein>
    <recommendedName>
        <fullName evidence="11">GATA-type domain-containing protein</fullName>
    </recommendedName>
</protein>
<dbReference type="OrthoDB" id="515401at2759"/>
<dbReference type="CDD" id="cd00202">
    <property type="entry name" value="ZnF_GATA"/>
    <property type="match status" value="1"/>
</dbReference>
<feature type="region of interest" description="Disordered" evidence="10">
    <location>
        <begin position="17"/>
        <end position="47"/>
    </location>
</feature>
<organism evidence="12 13">
    <name type="scientific">Terfezia boudieri ATCC MYA-4762</name>
    <dbReference type="NCBI Taxonomy" id="1051890"/>
    <lineage>
        <taxon>Eukaryota</taxon>
        <taxon>Fungi</taxon>
        <taxon>Dikarya</taxon>
        <taxon>Ascomycota</taxon>
        <taxon>Pezizomycotina</taxon>
        <taxon>Pezizomycetes</taxon>
        <taxon>Pezizales</taxon>
        <taxon>Pezizaceae</taxon>
        <taxon>Terfezia</taxon>
    </lineage>
</organism>